<dbReference type="InterPro" id="IPR001138">
    <property type="entry name" value="Zn2Cys6_DnaBD"/>
</dbReference>
<dbReference type="SMART" id="SM00066">
    <property type="entry name" value="GAL4"/>
    <property type="match status" value="1"/>
</dbReference>
<comment type="caution">
    <text evidence="3">The sequence shown here is derived from an EMBL/GenBank/DDBJ whole genome shotgun (WGS) entry which is preliminary data.</text>
</comment>
<dbReference type="GO" id="GO:0000981">
    <property type="term" value="F:DNA-binding transcription factor activity, RNA polymerase II-specific"/>
    <property type="evidence" value="ECO:0007669"/>
    <property type="project" value="InterPro"/>
</dbReference>
<dbReference type="PROSITE" id="PS50048">
    <property type="entry name" value="ZN2_CY6_FUNGAL_2"/>
    <property type="match status" value="1"/>
</dbReference>
<keyword evidence="1" id="KW-0539">Nucleus</keyword>
<dbReference type="Proteomes" id="UP000254866">
    <property type="component" value="Unassembled WGS sequence"/>
</dbReference>
<dbReference type="PROSITE" id="PS00463">
    <property type="entry name" value="ZN2_CY6_FUNGAL_1"/>
    <property type="match status" value="1"/>
</dbReference>
<dbReference type="SUPFAM" id="SSF57701">
    <property type="entry name" value="Zn2/Cys6 DNA-binding domain"/>
    <property type="match status" value="1"/>
</dbReference>
<dbReference type="STRING" id="2656787.A0A370TZC5"/>
<evidence type="ECO:0000313" key="4">
    <source>
        <dbReference type="Proteomes" id="UP000254866"/>
    </source>
</evidence>
<dbReference type="GO" id="GO:0008270">
    <property type="term" value="F:zinc ion binding"/>
    <property type="evidence" value="ECO:0007669"/>
    <property type="project" value="InterPro"/>
</dbReference>
<feature type="domain" description="Zn(2)-C6 fungal-type" evidence="2">
    <location>
        <begin position="9"/>
        <end position="40"/>
    </location>
</feature>
<name>A0A370TZC5_9HELO</name>
<dbReference type="PANTHER" id="PTHR38111">
    <property type="entry name" value="ZN(2)-C6 FUNGAL-TYPE DOMAIN-CONTAINING PROTEIN-RELATED"/>
    <property type="match status" value="1"/>
</dbReference>
<dbReference type="InterPro" id="IPR036864">
    <property type="entry name" value="Zn2-C6_fun-type_DNA-bd_sf"/>
</dbReference>
<dbReference type="Gene3D" id="4.10.240.10">
    <property type="entry name" value="Zn(2)-C6 fungal-type DNA-binding domain"/>
    <property type="match status" value="1"/>
</dbReference>
<dbReference type="CDD" id="cd00067">
    <property type="entry name" value="GAL4"/>
    <property type="match status" value="1"/>
</dbReference>
<dbReference type="RefSeq" id="XP_031873539.1">
    <property type="nucleotide sequence ID" value="XM_032009485.1"/>
</dbReference>
<organism evidence="3 4">
    <name type="scientific">Venustampulla echinocandica</name>
    <dbReference type="NCBI Taxonomy" id="2656787"/>
    <lineage>
        <taxon>Eukaryota</taxon>
        <taxon>Fungi</taxon>
        <taxon>Dikarya</taxon>
        <taxon>Ascomycota</taxon>
        <taxon>Pezizomycotina</taxon>
        <taxon>Leotiomycetes</taxon>
        <taxon>Helotiales</taxon>
        <taxon>Pleuroascaceae</taxon>
        <taxon>Venustampulla</taxon>
    </lineage>
</organism>
<dbReference type="Pfam" id="PF00172">
    <property type="entry name" value="Zn_clus"/>
    <property type="match status" value="1"/>
</dbReference>
<dbReference type="OrthoDB" id="4314040at2759"/>
<dbReference type="PANTHER" id="PTHR38111:SF11">
    <property type="entry name" value="TRANSCRIPTION FACTOR DOMAIN-CONTAINING PROTEIN-RELATED"/>
    <property type="match status" value="1"/>
</dbReference>
<keyword evidence="4" id="KW-1185">Reference proteome</keyword>
<dbReference type="AlphaFoldDB" id="A0A370TZC5"/>
<reference evidence="3 4" key="1">
    <citation type="journal article" date="2018" name="IMA Fungus">
        <title>IMA Genome-F 9: Draft genome sequence of Annulohypoxylon stygium, Aspergillus mulundensis, Berkeleyomyces basicola (syn. Thielaviopsis basicola), Ceratocystis smalleyi, two Cercospora beticola strains, Coleophoma cylindrospora, Fusarium fracticaudum, Phialophora cf. hyalina, and Morchella septimelata.</title>
        <authorList>
            <person name="Wingfield B.D."/>
            <person name="Bills G.F."/>
            <person name="Dong Y."/>
            <person name="Huang W."/>
            <person name="Nel W.J."/>
            <person name="Swalarsk-Parry B.S."/>
            <person name="Vaghefi N."/>
            <person name="Wilken P.M."/>
            <person name="An Z."/>
            <person name="de Beer Z.W."/>
            <person name="De Vos L."/>
            <person name="Chen L."/>
            <person name="Duong T.A."/>
            <person name="Gao Y."/>
            <person name="Hammerbacher A."/>
            <person name="Kikkert J.R."/>
            <person name="Li Y."/>
            <person name="Li H."/>
            <person name="Li K."/>
            <person name="Li Q."/>
            <person name="Liu X."/>
            <person name="Ma X."/>
            <person name="Naidoo K."/>
            <person name="Pethybridge S.J."/>
            <person name="Sun J."/>
            <person name="Steenkamp E.T."/>
            <person name="van der Nest M.A."/>
            <person name="van Wyk S."/>
            <person name="Wingfield M.J."/>
            <person name="Xiong C."/>
            <person name="Yue Q."/>
            <person name="Zhang X."/>
        </authorList>
    </citation>
    <scope>NUCLEOTIDE SEQUENCE [LARGE SCALE GENOMIC DNA]</scope>
    <source>
        <strain evidence="3 4">BP 5553</strain>
    </source>
</reference>
<evidence type="ECO:0000259" key="2">
    <source>
        <dbReference type="PROSITE" id="PS50048"/>
    </source>
</evidence>
<evidence type="ECO:0000313" key="3">
    <source>
        <dbReference type="EMBL" id="RDL40883.1"/>
    </source>
</evidence>
<dbReference type="GeneID" id="43593711"/>
<dbReference type="EMBL" id="NPIC01000001">
    <property type="protein sequence ID" value="RDL40883.1"/>
    <property type="molecule type" value="Genomic_DNA"/>
</dbReference>
<sequence length="461" mass="50904">MPGVPSSRGCDACRKQKKKCSPTDSTPPCSRCRRLGITCVGFGQQRFKFKNEGQRLVLANRPSATPFKNDGCNLNGLAITAAPAYGLANSLTRLTSAFVSTVNPSTDLSIQLPWNFGYYLLDIPRRLGTNQALDAASEALVAAYRCFLAGRGVAPNVLIKHSKALVALRQCLDDPVKAYSSETLCSIMVLMIVQLLSAPDIHITISHSVGAAQILKCRGHTGPKDKFENGLLHALRSTVVVEAINNPRITMSKQQWKDFVSSQIDSDTIDGQMMRCLAHLPSLMERGRYALKESLMSESTILELQSEVLKLRESYGPILSSFRERWESIESSRGTQYPRIFLSETQIHSHYSRTYCMALAINILLNCVLVALGGTNPQVRRETPQFSDEILKLDEVVNKYRPLGAMYMIICLPAAWIGATDPKTKAAIAGCLLKYQRDLYGPTATPSSAEQELLEKRITLK</sequence>
<proteinExistence type="predicted"/>
<dbReference type="InterPro" id="IPR053178">
    <property type="entry name" value="Osmoadaptation_assoc"/>
</dbReference>
<gene>
    <name evidence="3" type="ORF">BP5553_00862</name>
</gene>
<evidence type="ECO:0000256" key="1">
    <source>
        <dbReference type="ARBA" id="ARBA00023242"/>
    </source>
</evidence>
<accession>A0A370TZC5</accession>
<protein>
    <recommendedName>
        <fullName evidence="2">Zn(2)-C6 fungal-type domain-containing protein</fullName>
    </recommendedName>
</protein>